<sequence length="120" mass="13787">MALGCINSVISFLIQILAEKGVIVYLIVISLPTINGYIIYQVYKMIKSCRRYHKRNYLVANRNQEEDHQPLVGNDDDWIADRMENPLEYDEQHVPGRMDDALEKDRQPIATTAATYGSIN</sequence>
<accession>A0A1X7SYT6</accession>
<evidence type="ECO:0000256" key="1">
    <source>
        <dbReference type="SAM" id="Phobius"/>
    </source>
</evidence>
<protein>
    <submittedName>
        <fullName evidence="2">Uncharacterized protein</fullName>
    </submittedName>
</protein>
<keyword evidence="1" id="KW-1133">Transmembrane helix</keyword>
<dbReference type="EnsemblMetazoa" id="Aqu2.1.07318_001">
    <property type="protein sequence ID" value="Aqu2.1.07318_001"/>
    <property type="gene ID" value="Aqu2.1.07318"/>
</dbReference>
<reference evidence="2" key="1">
    <citation type="submission" date="2017-05" db="UniProtKB">
        <authorList>
            <consortium name="EnsemblMetazoa"/>
        </authorList>
    </citation>
    <scope>IDENTIFICATION</scope>
</reference>
<evidence type="ECO:0000313" key="2">
    <source>
        <dbReference type="EnsemblMetazoa" id="Aqu2.1.07318_001"/>
    </source>
</evidence>
<keyword evidence="1" id="KW-0812">Transmembrane</keyword>
<keyword evidence="1" id="KW-0472">Membrane</keyword>
<name>A0A1X7SYT6_AMPQE</name>
<dbReference type="InParanoid" id="A0A1X7SYT6"/>
<feature type="transmembrane region" description="Helical" evidence="1">
    <location>
        <begin position="22"/>
        <end position="43"/>
    </location>
</feature>
<organism evidence="2">
    <name type="scientific">Amphimedon queenslandica</name>
    <name type="common">Sponge</name>
    <dbReference type="NCBI Taxonomy" id="400682"/>
    <lineage>
        <taxon>Eukaryota</taxon>
        <taxon>Metazoa</taxon>
        <taxon>Porifera</taxon>
        <taxon>Demospongiae</taxon>
        <taxon>Heteroscleromorpha</taxon>
        <taxon>Haplosclerida</taxon>
        <taxon>Niphatidae</taxon>
        <taxon>Amphimedon</taxon>
    </lineage>
</organism>
<dbReference type="AlphaFoldDB" id="A0A1X7SYT6"/>
<proteinExistence type="predicted"/>